<reference evidence="1" key="1">
    <citation type="submission" date="2018-05" db="EMBL/GenBank/DDBJ databases">
        <authorList>
            <person name="Lanie J.A."/>
            <person name="Ng W.-L."/>
            <person name="Kazmierczak K.M."/>
            <person name="Andrzejewski T.M."/>
            <person name="Davidsen T.M."/>
            <person name="Wayne K.J."/>
            <person name="Tettelin H."/>
            <person name="Glass J.I."/>
            <person name="Rusch D."/>
            <person name="Podicherti R."/>
            <person name="Tsui H.-C.T."/>
            <person name="Winkler M.E."/>
        </authorList>
    </citation>
    <scope>NUCLEOTIDE SEQUENCE</scope>
</reference>
<dbReference type="EMBL" id="UINC01177961">
    <property type="protein sequence ID" value="SVD85864.1"/>
    <property type="molecule type" value="Genomic_DNA"/>
</dbReference>
<sequence>MKRANLIGCLVLSILLISPVTTWAGSCPEGEEWNDRRGECVKGKRSSSKKKSVPLKKLSEIAFSISGHPIDFKARRARFLELASGAGPDNRWFCSARAVRSSSSPDPVQLAPTVEIFGDSRGHCTADPCQST</sequence>
<proteinExistence type="predicted"/>
<name>A0A382YRN0_9ZZZZ</name>
<evidence type="ECO:0000313" key="1">
    <source>
        <dbReference type="EMBL" id="SVD85864.1"/>
    </source>
</evidence>
<protein>
    <submittedName>
        <fullName evidence="1">Uncharacterized protein</fullName>
    </submittedName>
</protein>
<accession>A0A382YRN0</accession>
<dbReference type="AlphaFoldDB" id="A0A382YRN0"/>
<dbReference type="PROSITE" id="PS51257">
    <property type="entry name" value="PROKAR_LIPOPROTEIN"/>
    <property type="match status" value="1"/>
</dbReference>
<organism evidence="1">
    <name type="scientific">marine metagenome</name>
    <dbReference type="NCBI Taxonomy" id="408172"/>
    <lineage>
        <taxon>unclassified sequences</taxon>
        <taxon>metagenomes</taxon>
        <taxon>ecological metagenomes</taxon>
    </lineage>
</organism>
<gene>
    <name evidence="1" type="ORF">METZ01_LOCUS438718</name>
</gene>
<feature type="non-terminal residue" evidence="1">
    <location>
        <position position="132"/>
    </location>
</feature>